<protein>
    <submittedName>
        <fullName evidence="1">Uncharacterized protein</fullName>
    </submittedName>
</protein>
<name>A0ACB5RAF8_9CLOT</name>
<dbReference type="Proteomes" id="UP001058074">
    <property type="component" value="Unassembled WGS sequence"/>
</dbReference>
<evidence type="ECO:0000313" key="1">
    <source>
        <dbReference type="EMBL" id="GKX66021.1"/>
    </source>
</evidence>
<gene>
    <name evidence="1" type="ORF">rsdtw13_12790</name>
</gene>
<organism evidence="1 2">
    <name type="scientific">Inconstantimicrobium mannanitabidum</name>
    <dbReference type="NCBI Taxonomy" id="1604901"/>
    <lineage>
        <taxon>Bacteria</taxon>
        <taxon>Bacillati</taxon>
        <taxon>Bacillota</taxon>
        <taxon>Clostridia</taxon>
        <taxon>Eubacteriales</taxon>
        <taxon>Clostridiaceae</taxon>
        <taxon>Inconstantimicrobium</taxon>
    </lineage>
</organism>
<reference evidence="1" key="1">
    <citation type="journal article" date="2025" name="Int. J. Syst. Evol. Microbiol.">
        <title>Inconstantimicrobium mannanitabidum sp. nov., a novel member of the family Clostridiaceae isolated from anoxic soil under the treatment of reductive soil disinfestation.</title>
        <authorList>
            <person name="Ueki A."/>
            <person name="Tonouchi A."/>
            <person name="Honma S."/>
            <person name="Kaku N."/>
            <person name="Ueki K."/>
        </authorList>
    </citation>
    <scope>NUCLEOTIDE SEQUENCE</scope>
    <source>
        <strain evidence="1">TW13</strain>
    </source>
</reference>
<sequence>MIIPKREWRTFESESEKIEKLKEWQLISPKAKEIKKFYYKGLYTNEPVECDVAGFVDDNEIILYINGQLHSIHPDYFADMQKKERFIILDIETPMSFRSQDGIREVALIAVEDYRIVDSLHLAIINDEEKYKNGYGAGLEAIEENEDLKEKFNAFISKYKCPIIAHNASFDRKFLMYWNWVDDKQEFYCSRDNIKAKEVLESYKLQDILNHYGIKREQAHNAMQDVLDLLEVLKIVKIEKWVALGKSTEGNTVKRVRNYENDKKKRDEDKKKLEEAKENIIKDIFNNKKIVFTGDMKEDRAEMRAIAIRYGATSPDSVSSKTDILVVGENAGSKLAKAQELGIKTISEEEFWDIVNEPVKESV</sequence>
<comment type="caution">
    <text evidence="1">The sequence shown here is derived from an EMBL/GenBank/DDBJ whole genome shotgun (WGS) entry which is preliminary data.</text>
</comment>
<dbReference type="EMBL" id="BROD01000001">
    <property type="protein sequence ID" value="GKX66021.1"/>
    <property type="molecule type" value="Genomic_DNA"/>
</dbReference>
<evidence type="ECO:0000313" key="2">
    <source>
        <dbReference type="Proteomes" id="UP001058074"/>
    </source>
</evidence>
<keyword evidence="2" id="KW-1185">Reference proteome</keyword>
<proteinExistence type="predicted"/>
<accession>A0ACB5RAF8</accession>